<accession>A0ABS3DEG0</accession>
<sequence length="82" mass="8878">MKRFKNPVLALSLSVGALLWAPQSFAAASCERRCAEDKVNFEKICKEKAKNAQSYCTKVAGQAKDKCVDQCRNGKKKGGGAP</sequence>
<proteinExistence type="predicted"/>
<evidence type="ECO:0000313" key="3">
    <source>
        <dbReference type="Proteomes" id="UP000664052"/>
    </source>
</evidence>
<evidence type="ECO:0008006" key="4">
    <source>
        <dbReference type="Google" id="ProtNLM"/>
    </source>
</evidence>
<dbReference type="RefSeq" id="WP_207052158.1">
    <property type="nucleotide sequence ID" value="NZ_JAFIMU010000007.1"/>
</dbReference>
<dbReference type="EMBL" id="JAFIMU010000007">
    <property type="protein sequence ID" value="MBN8229097.1"/>
    <property type="molecule type" value="Genomic_DNA"/>
</dbReference>
<keyword evidence="1" id="KW-0732">Signal</keyword>
<protein>
    <recommendedName>
        <fullName evidence="4">Cys-rich protein</fullName>
    </recommendedName>
</protein>
<dbReference type="PROSITE" id="PS51257">
    <property type="entry name" value="PROKAR_LIPOPROTEIN"/>
    <property type="match status" value="1"/>
</dbReference>
<keyword evidence="3" id="KW-1185">Reference proteome</keyword>
<evidence type="ECO:0000313" key="2">
    <source>
        <dbReference type="EMBL" id="MBN8229097.1"/>
    </source>
</evidence>
<feature type="chain" id="PRO_5047093593" description="Cys-rich protein" evidence="1">
    <location>
        <begin position="27"/>
        <end position="82"/>
    </location>
</feature>
<feature type="signal peptide" evidence="1">
    <location>
        <begin position="1"/>
        <end position="26"/>
    </location>
</feature>
<dbReference type="Proteomes" id="UP000664052">
    <property type="component" value="Unassembled WGS sequence"/>
</dbReference>
<evidence type="ECO:0000256" key="1">
    <source>
        <dbReference type="SAM" id="SignalP"/>
    </source>
</evidence>
<reference evidence="2 3" key="1">
    <citation type="submission" date="2021-02" db="EMBL/GenBank/DDBJ databases">
        <title>De Novo genome assembly of isolated myxobacteria.</title>
        <authorList>
            <person name="Stevens D.C."/>
        </authorList>
    </citation>
    <scope>NUCLEOTIDE SEQUENCE [LARGE SCALE GENOMIC DNA]</scope>
    <source>
        <strain evidence="2 3">ATCC 29039</strain>
    </source>
</reference>
<comment type="caution">
    <text evidence="2">The sequence shown here is derived from an EMBL/GenBank/DDBJ whole genome shotgun (WGS) entry which is preliminary data.</text>
</comment>
<organism evidence="2 3">
    <name type="scientific">Corallococcus macrosporus</name>
    <dbReference type="NCBI Taxonomy" id="35"/>
    <lineage>
        <taxon>Bacteria</taxon>
        <taxon>Pseudomonadati</taxon>
        <taxon>Myxococcota</taxon>
        <taxon>Myxococcia</taxon>
        <taxon>Myxococcales</taxon>
        <taxon>Cystobacterineae</taxon>
        <taxon>Myxococcaceae</taxon>
        <taxon>Corallococcus</taxon>
    </lineage>
</organism>
<gene>
    <name evidence="2" type="ORF">JYK02_16415</name>
</gene>
<name>A0ABS3DEG0_9BACT</name>